<dbReference type="OrthoDB" id="5905551at2"/>
<dbReference type="EMBL" id="LOSJ02000001">
    <property type="protein sequence ID" value="PNM64284.1"/>
    <property type="molecule type" value="Genomic_DNA"/>
</dbReference>
<proteinExistence type="predicted"/>
<accession>A0A2J9VKI2</accession>
<keyword evidence="2" id="KW-1185">Reference proteome</keyword>
<gene>
    <name evidence="1" type="ORF">AL544_005070</name>
</gene>
<reference evidence="1" key="1">
    <citation type="submission" date="2017-12" db="EMBL/GenBank/DDBJ databases">
        <title>FDA dAtabase for Regulatory Grade micrObial Sequences (FDA-ARGOS): Supporting development and validation of Infectious Disease Dx tests.</title>
        <authorList>
            <person name="Hoffmann M."/>
            <person name="Allard M."/>
            <person name="Evans P."/>
            <person name="Brown E."/>
            <person name="Tallon L.J."/>
            <person name="Sadzewicz L."/>
            <person name="Sengamalay N."/>
            <person name="Ott S."/>
            <person name="Godinez A."/>
            <person name="Nagaraj S."/>
            <person name="Vavikolanu K."/>
            <person name="Aluvathingal J."/>
            <person name="Nadendla S."/>
            <person name="Hobson J."/>
            <person name="Sichtig H."/>
        </authorList>
    </citation>
    <scope>NUCLEOTIDE SEQUENCE [LARGE SCALE GENOMIC DNA]</scope>
    <source>
        <strain evidence="1">FDAARGOS_113</strain>
    </source>
</reference>
<evidence type="ECO:0000313" key="1">
    <source>
        <dbReference type="EMBL" id="PNM64284.1"/>
    </source>
</evidence>
<dbReference type="RefSeq" id="WP_000368744.1">
    <property type="nucleotide sequence ID" value="NZ_CAWMSS010000002.1"/>
</dbReference>
<protein>
    <submittedName>
        <fullName evidence="1">Uncharacterized protein</fullName>
    </submittedName>
</protein>
<sequence length="83" mass="9284">MDNIIEQQASRLIKKLRHNGCHVIDAVKTTKKVKINITHPTATMAQRAIEIRQVLHGKRFSTFVLTMDGCVVSWTGGAECSLH</sequence>
<evidence type="ECO:0000313" key="2">
    <source>
        <dbReference type="Proteomes" id="UP000053748"/>
    </source>
</evidence>
<organism evidence="1 2">
    <name type="scientific">Vibrio mimicus</name>
    <dbReference type="NCBI Taxonomy" id="674"/>
    <lineage>
        <taxon>Bacteria</taxon>
        <taxon>Pseudomonadati</taxon>
        <taxon>Pseudomonadota</taxon>
        <taxon>Gammaproteobacteria</taxon>
        <taxon>Vibrionales</taxon>
        <taxon>Vibrionaceae</taxon>
        <taxon>Vibrio</taxon>
    </lineage>
</organism>
<dbReference type="Proteomes" id="UP000053748">
    <property type="component" value="Unassembled WGS sequence"/>
</dbReference>
<name>A0A2J9VKI2_VIBMI</name>
<comment type="caution">
    <text evidence="1">The sequence shown here is derived from an EMBL/GenBank/DDBJ whole genome shotgun (WGS) entry which is preliminary data.</text>
</comment>
<dbReference type="AlphaFoldDB" id="A0A2J9VKI2"/>